<comment type="caution">
    <text evidence="2">The sequence shown here is derived from an EMBL/GenBank/DDBJ whole genome shotgun (WGS) entry which is preliminary data.</text>
</comment>
<keyword evidence="3" id="KW-1185">Reference proteome</keyword>
<sequence>MALESGQQSHRTELQKQAKLSQAKQRQEKQRSGERMRSDEMAPLLIAAANHLACLAIDIARGGHTDSVIRLVRDLYKNSDLV</sequence>
<reference evidence="2" key="1">
    <citation type="submission" date="2016-03" db="EMBL/GenBank/DDBJ databases">
        <title>Mechanisms controlling the formation of the plant cell surface in tip-growing cells are functionally conserved among land plants.</title>
        <authorList>
            <person name="Honkanen S."/>
            <person name="Jones V.A."/>
            <person name="Morieri G."/>
            <person name="Champion C."/>
            <person name="Hetherington A.J."/>
            <person name="Kelly S."/>
            <person name="Saint-Marcoux D."/>
            <person name="Proust H."/>
            <person name="Prescott H."/>
            <person name="Dolan L."/>
        </authorList>
    </citation>
    <scope>NUCLEOTIDE SEQUENCE [LARGE SCALE GENOMIC DNA]</scope>
    <source>
        <tissue evidence="2">Whole gametophyte</tissue>
    </source>
</reference>
<dbReference type="AlphaFoldDB" id="A0A176WKE5"/>
<dbReference type="EMBL" id="LVLJ01000695">
    <property type="protein sequence ID" value="OAE33071.1"/>
    <property type="molecule type" value="Genomic_DNA"/>
</dbReference>
<proteinExistence type="predicted"/>
<feature type="compositionally biased region" description="Basic and acidic residues" evidence="1">
    <location>
        <begin position="25"/>
        <end position="38"/>
    </location>
</feature>
<evidence type="ECO:0000313" key="2">
    <source>
        <dbReference type="EMBL" id="OAE33071.1"/>
    </source>
</evidence>
<dbReference type="Proteomes" id="UP000077202">
    <property type="component" value="Unassembled WGS sequence"/>
</dbReference>
<evidence type="ECO:0000256" key="1">
    <source>
        <dbReference type="SAM" id="MobiDB-lite"/>
    </source>
</evidence>
<organism evidence="2 3">
    <name type="scientific">Marchantia polymorpha subsp. ruderalis</name>
    <dbReference type="NCBI Taxonomy" id="1480154"/>
    <lineage>
        <taxon>Eukaryota</taxon>
        <taxon>Viridiplantae</taxon>
        <taxon>Streptophyta</taxon>
        <taxon>Embryophyta</taxon>
        <taxon>Marchantiophyta</taxon>
        <taxon>Marchantiopsida</taxon>
        <taxon>Marchantiidae</taxon>
        <taxon>Marchantiales</taxon>
        <taxon>Marchantiaceae</taxon>
        <taxon>Marchantia</taxon>
    </lineage>
</organism>
<feature type="region of interest" description="Disordered" evidence="1">
    <location>
        <begin position="1"/>
        <end position="38"/>
    </location>
</feature>
<accession>A0A176WKE5</accession>
<gene>
    <name evidence="2" type="ORF">AXG93_1913s1730</name>
</gene>
<name>A0A176WKE5_MARPO</name>
<protein>
    <submittedName>
        <fullName evidence="2">Uncharacterized protein</fullName>
    </submittedName>
</protein>
<evidence type="ECO:0000313" key="3">
    <source>
        <dbReference type="Proteomes" id="UP000077202"/>
    </source>
</evidence>